<evidence type="ECO:0000313" key="5">
    <source>
        <dbReference type="EMBL" id="TVO54394.1"/>
    </source>
</evidence>
<keyword evidence="6" id="KW-1185">Reference proteome</keyword>
<dbReference type="InterPro" id="IPR005000">
    <property type="entry name" value="Aldolase/citrate-lyase_domain"/>
</dbReference>
<gene>
    <name evidence="5" type="ORF">FHP91_13430</name>
</gene>
<proteinExistence type="inferred from homology"/>
<dbReference type="InterPro" id="IPR015813">
    <property type="entry name" value="Pyrv/PenolPyrv_kinase-like_dom"/>
</dbReference>
<organism evidence="5 6">
    <name type="scientific">Denitromonas halophila</name>
    <dbReference type="NCBI Taxonomy" id="1629404"/>
    <lineage>
        <taxon>Bacteria</taxon>
        <taxon>Pseudomonadati</taxon>
        <taxon>Pseudomonadota</taxon>
        <taxon>Betaproteobacteria</taxon>
        <taxon>Rhodocyclales</taxon>
        <taxon>Zoogloeaceae</taxon>
        <taxon>Denitromonas</taxon>
    </lineage>
</organism>
<dbReference type="SUPFAM" id="SSF51621">
    <property type="entry name" value="Phosphoenolpyruvate/pyruvate domain"/>
    <property type="match status" value="1"/>
</dbReference>
<evidence type="ECO:0000313" key="6">
    <source>
        <dbReference type="Proteomes" id="UP000319502"/>
    </source>
</evidence>
<dbReference type="Proteomes" id="UP000319502">
    <property type="component" value="Unassembled WGS sequence"/>
</dbReference>
<accession>A0A557QN94</accession>
<evidence type="ECO:0000256" key="1">
    <source>
        <dbReference type="ARBA" id="ARBA00005568"/>
    </source>
</evidence>
<dbReference type="AlphaFoldDB" id="A0A557QN94"/>
<dbReference type="PANTHER" id="PTHR30502">
    <property type="entry name" value="2-KETO-3-DEOXY-L-RHAMNONATE ALDOLASE"/>
    <property type="match status" value="1"/>
</dbReference>
<protein>
    <submittedName>
        <fullName evidence="5">2,4-dihydroxyhept-2-ene-1,7-dioic acid aldolase</fullName>
    </submittedName>
</protein>
<feature type="domain" description="HpcH/HpaI aldolase/citrate lyase" evidence="4">
    <location>
        <begin position="22"/>
        <end position="241"/>
    </location>
</feature>
<dbReference type="Pfam" id="PF03328">
    <property type="entry name" value="HpcH_HpaI"/>
    <property type="match status" value="1"/>
</dbReference>
<evidence type="ECO:0000256" key="3">
    <source>
        <dbReference type="ARBA" id="ARBA00023239"/>
    </source>
</evidence>
<keyword evidence="2" id="KW-0479">Metal-binding</keyword>
<dbReference type="OrthoDB" id="86160at2"/>
<dbReference type="GO" id="GO:0005737">
    <property type="term" value="C:cytoplasm"/>
    <property type="evidence" value="ECO:0007669"/>
    <property type="project" value="TreeGrafter"/>
</dbReference>
<sequence length="255" mass="27492">MNRREKIGAIRKALRDGKASIGSWMQIPHSSIAEILGRSGYDWVAVDMEHGAIGAHQLPDIYRALELGGTLPMARLAQGETKDCKQALDAGAGGVIIPMMESAQQLTRVRDACRWPPAGLRGVGFSRANLFGTDFDSYAEEAQAPLLIAMIEHVRAVDSLEAILAVDGLDAILIGPYDLSASMGLTGQFAEPAFVAVMERIRDACRTSHTPCGIHVVQPDPEQLAQRVAEGYQFLAYSIDAVFLRASATNPQSMS</sequence>
<comment type="similarity">
    <text evidence="1">Belongs to the HpcH/HpaI aldolase family.</text>
</comment>
<dbReference type="EMBL" id="VMNK01000013">
    <property type="protein sequence ID" value="TVO54394.1"/>
    <property type="molecule type" value="Genomic_DNA"/>
</dbReference>
<dbReference type="PANTHER" id="PTHR30502:SF0">
    <property type="entry name" value="PHOSPHOENOLPYRUVATE CARBOXYLASE FAMILY PROTEIN"/>
    <property type="match status" value="1"/>
</dbReference>
<keyword evidence="3" id="KW-0456">Lyase</keyword>
<dbReference type="GO" id="GO:0016832">
    <property type="term" value="F:aldehyde-lyase activity"/>
    <property type="evidence" value="ECO:0007669"/>
    <property type="project" value="TreeGrafter"/>
</dbReference>
<name>A0A557QN94_9RHOO</name>
<comment type="caution">
    <text evidence="5">The sequence shown here is derived from an EMBL/GenBank/DDBJ whole genome shotgun (WGS) entry which is preliminary data.</text>
</comment>
<dbReference type="GO" id="GO:0046872">
    <property type="term" value="F:metal ion binding"/>
    <property type="evidence" value="ECO:0007669"/>
    <property type="project" value="UniProtKB-KW"/>
</dbReference>
<dbReference type="InterPro" id="IPR050251">
    <property type="entry name" value="HpcH-HpaI_aldolase"/>
</dbReference>
<evidence type="ECO:0000259" key="4">
    <source>
        <dbReference type="Pfam" id="PF03328"/>
    </source>
</evidence>
<reference evidence="5 6" key="1">
    <citation type="submission" date="2019-07" db="EMBL/GenBank/DDBJ databases">
        <title>The pathways for chlorine oxyanion respiration interact through the shared metabolite chlorate.</title>
        <authorList>
            <person name="Barnum T.P."/>
            <person name="Cheng Y."/>
            <person name="Hill K.A."/>
            <person name="Lucas L.N."/>
            <person name="Carlson H.K."/>
            <person name="Coates J.D."/>
        </authorList>
    </citation>
    <scope>NUCLEOTIDE SEQUENCE [LARGE SCALE GENOMIC DNA]</scope>
    <source>
        <strain evidence="5 6">SFB-3</strain>
    </source>
</reference>
<dbReference type="InterPro" id="IPR040442">
    <property type="entry name" value="Pyrv_kinase-like_dom_sf"/>
</dbReference>
<evidence type="ECO:0000256" key="2">
    <source>
        <dbReference type="ARBA" id="ARBA00022723"/>
    </source>
</evidence>
<dbReference type="Gene3D" id="3.20.20.60">
    <property type="entry name" value="Phosphoenolpyruvate-binding domains"/>
    <property type="match status" value="1"/>
</dbReference>